<dbReference type="EMBL" id="CM029053">
    <property type="protein sequence ID" value="KAG2553735.1"/>
    <property type="molecule type" value="Genomic_DNA"/>
</dbReference>
<proteinExistence type="predicted"/>
<name>A0A8T0NZ42_PANVG</name>
<gene>
    <name evidence="1" type="ORF">PVAP13_9KG618600</name>
</gene>
<protein>
    <submittedName>
        <fullName evidence="1">Uncharacterized protein</fullName>
    </submittedName>
</protein>
<dbReference type="Proteomes" id="UP000823388">
    <property type="component" value="Chromosome 9K"/>
</dbReference>
<evidence type="ECO:0000313" key="2">
    <source>
        <dbReference type="Proteomes" id="UP000823388"/>
    </source>
</evidence>
<dbReference type="AlphaFoldDB" id="A0A8T0NZ42"/>
<reference evidence="1 2" key="1">
    <citation type="submission" date="2020-05" db="EMBL/GenBank/DDBJ databases">
        <title>WGS assembly of Panicum virgatum.</title>
        <authorList>
            <person name="Lovell J.T."/>
            <person name="Jenkins J."/>
            <person name="Shu S."/>
            <person name="Juenger T.E."/>
            <person name="Schmutz J."/>
        </authorList>
    </citation>
    <scope>NUCLEOTIDE SEQUENCE [LARGE SCALE GENOMIC DNA]</scope>
    <source>
        <strain evidence="2">cv. AP13</strain>
    </source>
</reference>
<keyword evidence="2" id="KW-1185">Reference proteome</keyword>
<accession>A0A8T0NZ42</accession>
<organism evidence="1 2">
    <name type="scientific">Panicum virgatum</name>
    <name type="common">Blackwell switchgrass</name>
    <dbReference type="NCBI Taxonomy" id="38727"/>
    <lineage>
        <taxon>Eukaryota</taxon>
        <taxon>Viridiplantae</taxon>
        <taxon>Streptophyta</taxon>
        <taxon>Embryophyta</taxon>
        <taxon>Tracheophyta</taxon>
        <taxon>Spermatophyta</taxon>
        <taxon>Magnoliopsida</taxon>
        <taxon>Liliopsida</taxon>
        <taxon>Poales</taxon>
        <taxon>Poaceae</taxon>
        <taxon>PACMAD clade</taxon>
        <taxon>Panicoideae</taxon>
        <taxon>Panicodae</taxon>
        <taxon>Paniceae</taxon>
        <taxon>Panicinae</taxon>
        <taxon>Panicum</taxon>
        <taxon>Panicum sect. Hiantes</taxon>
    </lineage>
</organism>
<sequence length="218" mass="24114">MEPIATTCLSGAAALSVHRLARFPTRQKGRLQTPQNANHLSCAHLSARSLLSENTVGLYFLHFGVREERVSTIPESSFPKKKTDLLHVSRLIFCLSINRCSGPSVRRLASLVDSRVIVKSGPHLFVWCTSCVVMWYIGCPFPFPFTFSFRLPPTRWRTRKLPRGAAAPEVQGVGAGPYQQVTPRIKHDASFPALSFCFLLCNAFHGGPPSKPPVLVSE</sequence>
<evidence type="ECO:0000313" key="1">
    <source>
        <dbReference type="EMBL" id="KAG2553735.1"/>
    </source>
</evidence>
<comment type="caution">
    <text evidence="1">The sequence shown here is derived from an EMBL/GenBank/DDBJ whole genome shotgun (WGS) entry which is preliminary data.</text>
</comment>